<evidence type="ECO:0000313" key="2">
    <source>
        <dbReference type="Proteomes" id="UP000037696"/>
    </source>
</evidence>
<protein>
    <submittedName>
        <fullName evidence="1">Uncharacterized protein</fullName>
    </submittedName>
</protein>
<comment type="caution">
    <text evidence="1">The sequence shown here is derived from an EMBL/GenBank/DDBJ whole genome shotgun (WGS) entry which is preliminary data.</text>
</comment>
<organism evidence="1 2">
    <name type="scientific">Penicillium nordicum</name>
    <dbReference type="NCBI Taxonomy" id="229535"/>
    <lineage>
        <taxon>Eukaryota</taxon>
        <taxon>Fungi</taxon>
        <taxon>Dikarya</taxon>
        <taxon>Ascomycota</taxon>
        <taxon>Pezizomycotina</taxon>
        <taxon>Eurotiomycetes</taxon>
        <taxon>Eurotiomycetidae</taxon>
        <taxon>Eurotiales</taxon>
        <taxon>Aspergillaceae</taxon>
        <taxon>Penicillium</taxon>
    </lineage>
</organism>
<proteinExistence type="predicted"/>
<dbReference type="AlphaFoldDB" id="A0A0M9WDP7"/>
<accession>A0A0M9WDP7</accession>
<name>A0A0M9WDP7_9EURO</name>
<evidence type="ECO:0000313" key="1">
    <source>
        <dbReference type="EMBL" id="KOS40643.1"/>
    </source>
</evidence>
<reference evidence="1 2" key="1">
    <citation type="submission" date="2015-08" db="EMBL/GenBank/DDBJ databases">
        <title>Genome sequencing of Penicillium nordicum.</title>
        <authorList>
            <person name="Nguyen H.D."/>
            <person name="Seifert K.A."/>
        </authorList>
    </citation>
    <scope>NUCLEOTIDE SEQUENCE [LARGE SCALE GENOMIC DNA]</scope>
    <source>
        <strain evidence="1 2">DAOMC 185683</strain>
    </source>
</reference>
<dbReference type="EMBL" id="LHQQ01000156">
    <property type="protein sequence ID" value="KOS40643.1"/>
    <property type="molecule type" value="Genomic_DNA"/>
</dbReference>
<keyword evidence="2" id="KW-1185">Reference proteome</keyword>
<sequence>MNPISNFHIIPIDRKKQYNVCKRCNQWYTREPISVDNSRGTDQEPGSVPVYVELYKKFNVCFLEQLNSPQLYFNVYIYSTLVTDEAVELSCMIDSIGLFENADLTYNA</sequence>
<gene>
    <name evidence="1" type="ORF">ACN38_g8487</name>
</gene>
<dbReference type="Proteomes" id="UP000037696">
    <property type="component" value="Unassembled WGS sequence"/>
</dbReference>